<feature type="region of interest" description="Disordered" evidence="1">
    <location>
        <begin position="1"/>
        <end position="53"/>
    </location>
</feature>
<gene>
    <name evidence="3" type="ORF">Pfra01_001604200</name>
</gene>
<feature type="compositionally biased region" description="Polar residues" evidence="1">
    <location>
        <begin position="91"/>
        <end position="107"/>
    </location>
</feature>
<feature type="compositionally biased region" description="Polar residues" evidence="1">
    <location>
        <begin position="17"/>
        <end position="46"/>
    </location>
</feature>
<accession>A0A9W7CY40</accession>
<feature type="region of interest" description="Disordered" evidence="1">
    <location>
        <begin position="91"/>
        <end position="120"/>
    </location>
</feature>
<dbReference type="EMBL" id="BSXT01001793">
    <property type="protein sequence ID" value="GMF45169.1"/>
    <property type="molecule type" value="Genomic_DNA"/>
</dbReference>
<dbReference type="AlphaFoldDB" id="A0A9W7CY40"/>
<evidence type="ECO:0000313" key="4">
    <source>
        <dbReference type="Proteomes" id="UP001165121"/>
    </source>
</evidence>
<dbReference type="Pfam" id="PF00787">
    <property type="entry name" value="PX"/>
    <property type="match status" value="1"/>
</dbReference>
<comment type="caution">
    <text evidence="3">The sequence shown here is derived from an EMBL/GenBank/DDBJ whole genome shotgun (WGS) entry which is preliminary data.</text>
</comment>
<feature type="region of interest" description="Disordered" evidence="1">
    <location>
        <begin position="135"/>
        <end position="187"/>
    </location>
</feature>
<dbReference type="PANTHER" id="PTHR22775:SF3">
    <property type="entry name" value="SORTING NEXIN-13"/>
    <property type="match status" value="1"/>
</dbReference>
<evidence type="ECO:0000259" key="2">
    <source>
        <dbReference type="PROSITE" id="PS50195"/>
    </source>
</evidence>
<dbReference type="InterPro" id="IPR001683">
    <property type="entry name" value="PX_dom"/>
</dbReference>
<feature type="region of interest" description="Disordered" evidence="1">
    <location>
        <begin position="201"/>
        <end position="233"/>
    </location>
</feature>
<dbReference type="Proteomes" id="UP001165121">
    <property type="component" value="Unassembled WGS sequence"/>
</dbReference>
<protein>
    <submittedName>
        <fullName evidence="3">Unnamed protein product</fullName>
    </submittedName>
</protein>
<dbReference type="PROSITE" id="PS50195">
    <property type="entry name" value="PX"/>
    <property type="match status" value="1"/>
</dbReference>
<dbReference type="GO" id="GO:0035091">
    <property type="term" value="F:phosphatidylinositol binding"/>
    <property type="evidence" value="ECO:0007669"/>
    <property type="project" value="InterPro"/>
</dbReference>
<feature type="compositionally biased region" description="Polar residues" evidence="1">
    <location>
        <begin position="139"/>
        <end position="161"/>
    </location>
</feature>
<dbReference type="Gene3D" id="3.30.1520.10">
    <property type="entry name" value="Phox-like domain"/>
    <property type="match status" value="1"/>
</dbReference>
<evidence type="ECO:0000256" key="1">
    <source>
        <dbReference type="SAM" id="MobiDB-lite"/>
    </source>
</evidence>
<dbReference type="CDD" id="cd06093">
    <property type="entry name" value="PX_domain"/>
    <property type="match status" value="1"/>
</dbReference>
<dbReference type="InterPro" id="IPR036871">
    <property type="entry name" value="PX_dom_sf"/>
</dbReference>
<sequence>MGCKNSKQATLVLRGSSAPTPLRPSTPSFHAQNSKLWASTSGSQTNDFRDEPPSFVVSDSAELVGSSDGEPVHGLVSAFTFSFIQASETSSTTSSLGFDGSTTSSDYEVSPGPPESLTFAMTGDPVELVTIPEERPHASNGSSAEPTQQSAPVTSSESGTTEPDVESSPAAATQVIDSGGVSQSTVTESSDMLVNDLDASGFSHHSEVSSNLTGERRRSISVSSESGEYEVTETGAVVRQETPADVHDSVELAPVEAVAAAVVQQVIDEVVAAASAYNLLEPREREALIAQSSLQVEVSGREIFYPSMKIDPTDSVYAVPSYAIVGTSADKGVVLYHIQLMDEVTSCTKWTSPLLRRYNQFHELHSKLKATGLPASDKIPKLPRAGVVQFVRGRQSKKTIKERQEQLSDVLRYIAEHRDLHNSAVSQRFLTQ</sequence>
<name>A0A9W7CY40_9STRA</name>
<reference evidence="3" key="1">
    <citation type="submission" date="2023-04" db="EMBL/GenBank/DDBJ databases">
        <title>Phytophthora fragariaefolia NBRC 109709.</title>
        <authorList>
            <person name="Ichikawa N."/>
            <person name="Sato H."/>
            <person name="Tonouchi N."/>
        </authorList>
    </citation>
    <scope>NUCLEOTIDE SEQUENCE</scope>
    <source>
        <strain evidence="3">NBRC 109709</strain>
    </source>
</reference>
<evidence type="ECO:0000313" key="3">
    <source>
        <dbReference type="EMBL" id="GMF45169.1"/>
    </source>
</evidence>
<organism evidence="3 4">
    <name type="scientific">Phytophthora fragariaefolia</name>
    <dbReference type="NCBI Taxonomy" id="1490495"/>
    <lineage>
        <taxon>Eukaryota</taxon>
        <taxon>Sar</taxon>
        <taxon>Stramenopiles</taxon>
        <taxon>Oomycota</taxon>
        <taxon>Peronosporomycetes</taxon>
        <taxon>Peronosporales</taxon>
        <taxon>Peronosporaceae</taxon>
        <taxon>Phytophthora</taxon>
    </lineage>
</organism>
<keyword evidence="4" id="KW-1185">Reference proteome</keyword>
<dbReference type="SUPFAM" id="SSF64268">
    <property type="entry name" value="PX domain"/>
    <property type="match status" value="1"/>
</dbReference>
<feature type="domain" description="PX" evidence="2">
    <location>
        <begin position="314"/>
        <end position="432"/>
    </location>
</feature>
<dbReference type="PANTHER" id="PTHR22775">
    <property type="entry name" value="SORTING NEXIN"/>
    <property type="match status" value="1"/>
</dbReference>
<proteinExistence type="predicted"/>
<dbReference type="OrthoDB" id="10254720at2759"/>